<keyword evidence="2" id="KW-0812">Transmembrane</keyword>
<dbReference type="AlphaFoldDB" id="I0L874"/>
<organism evidence="3 4">
    <name type="scientific">Micromonospora lupini str. Lupac 08</name>
    <dbReference type="NCBI Taxonomy" id="1150864"/>
    <lineage>
        <taxon>Bacteria</taxon>
        <taxon>Bacillati</taxon>
        <taxon>Actinomycetota</taxon>
        <taxon>Actinomycetes</taxon>
        <taxon>Micromonosporales</taxon>
        <taxon>Micromonosporaceae</taxon>
        <taxon>Micromonospora</taxon>
    </lineage>
</organism>
<dbReference type="GO" id="GO:0030247">
    <property type="term" value="F:polysaccharide binding"/>
    <property type="evidence" value="ECO:0007669"/>
    <property type="project" value="InterPro"/>
</dbReference>
<protein>
    <submittedName>
        <fullName evidence="3">Carbohydrate-binding</fullName>
    </submittedName>
</protein>
<dbReference type="GO" id="GO:0004553">
    <property type="term" value="F:hydrolase activity, hydrolyzing O-glycosyl compounds"/>
    <property type="evidence" value="ECO:0007669"/>
    <property type="project" value="InterPro"/>
</dbReference>
<feature type="region of interest" description="Disordered" evidence="1">
    <location>
        <begin position="51"/>
        <end position="112"/>
    </location>
</feature>
<dbReference type="STRING" id="1150864.MILUP08_44901"/>
<dbReference type="SUPFAM" id="SSF49384">
    <property type="entry name" value="Carbohydrate-binding domain"/>
    <property type="match status" value="1"/>
</dbReference>
<dbReference type="RefSeq" id="WP_007462607.1">
    <property type="nucleotide sequence ID" value="NZ_HF570108.1"/>
</dbReference>
<dbReference type="EMBL" id="CAIE01000037">
    <property type="protein sequence ID" value="CCH20021.1"/>
    <property type="molecule type" value="Genomic_DNA"/>
</dbReference>
<gene>
    <name evidence="3" type="ORF">MILUP08_44901</name>
</gene>
<evidence type="ECO:0000313" key="3">
    <source>
        <dbReference type="EMBL" id="CCH20021.1"/>
    </source>
</evidence>
<dbReference type="InterPro" id="IPR008965">
    <property type="entry name" value="CBM2/CBM3_carb-bd_dom_sf"/>
</dbReference>
<feature type="transmembrane region" description="Helical" evidence="2">
    <location>
        <begin position="20"/>
        <end position="43"/>
    </location>
</feature>
<dbReference type="OrthoDB" id="3405376at2"/>
<reference evidence="4" key="1">
    <citation type="journal article" date="2012" name="J. Bacteriol.">
        <title>Genome Sequence of Micromonospora lupini Lupac 08, Isolated from Root Nodules of Lupinus angustifolius.</title>
        <authorList>
            <person name="Alonso-Vega P."/>
            <person name="Normand P."/>
            <person name="Bacigalupe R."/>
            <person name="Pujic P."/>
            <person name="Lajus A."/>
            <person name="Vallenet D."/>
            <person name="Carro L."/>
            <person name="Coll P."/>
            <person name="Trujillo M.E."/>
        </authorList>
    </citation>
    <scope>NUCLEOTIDE SEQUENCE [LARGE SCALE GENOMIC DNA]</scope>
    <source>
        <strain evidence="4">Lupac 08</strain>
    </source>
</reference>
<dbReference type="eggNOG" id="ENOG5032IS2">
    <property type="taxonomic scope" value="Bacteria"/>
</dbReference>
<comment type="caution">
    <text evidence="3">The sequence shown here is derived from an EMBL/GenBank/DDBJ whole genome shotgun (WGS) entry which is preliminary data.</text>
</comment>
<dbReference type="Proteomes" id="UP000003448">
    <property type="component" value="Unassembled WGS sequence"/>
</dbReference>
<dbReference type="InterPro" id="IPR012291">
    <property type="entry name" value="CBM2_carb-bd_dom_sf"/>
</dbReference>
<sequence length="221" mass="22746">MAVGPEGAGGPRTARVLVSVPWIVVLLGIGALVVLLVVALLSFRTRERESAPQAAPPVFLPTVPATASSAPTTGGLERRTASPRPSRSSRTPSPRATTGSPSPARTSAPAVAAANGAVTARYQVGTDGWNATEAVLSLTNESARSTDWRVELAFEDDMRGLRVSGEAGISVSAQGDGEFVLSGGAALDPGDTQTVRLRLAWDGSGQRPVRCTVNGVDCRFG</sequence>
<proteinExistence type="predicted"/>
<evidence type="ECO:0000313" key="4">
    <source>
        <dbReference type="Proteomes" id="UP000003448"/>
    </source>
</evidence>
<accession>I0L874</accession>
<evidence type="ECO:0000256" key="1">
    <source>
        <dbReference type="SAM" id="MobiDB-lite"/>
    </source>
</evidence>
<feature type="compositionally biased region" description="Low complexity" evidence="1">
    <location>
        <begin position="61"/>
        <end position="73"/>
    </location>
</feature>
<name>I0L874_9ACTN</name>
<keyword evidence="2" id="KW-0472">Membrane</keyword>
<keyword evidence="2" id="KW-1133">Transmembrane helix</keyword>
<evidence type="ECO:0000256" key="2">
    <source>
        <dbReference type="SAM" id="Phobius"/>
    </source>
</evidence>
<dbReference type="Gene3D" id="2.60.40.290">
    <property type="match status" value="1"/>
</dbReference>
<keyword evidence="4" id="KW-1185">Reference proteome</keyword>
<feature type="compositionally biased region" description="Low complexity" evidence="1">
    <location>
        <begin position="82"/>
        <end position="112"/>
    </location>
</feature>